<dbReference type="InterPro" id="IPR038602">
    <property type="entry name" value="Mite_allergen_7_sf"/>
</dbReference>
<dbReference type="AlphaFoldDB" id="R4WLI1"/>
<sequence length="207" mass="22962">MLKLVTILLLASLASADTVEDLNERLDNLLQGGNLLLSLYGYGLNRLPDHKFPDLELRNGVHVGLNSLQRVGDATDNVHEDGSGTVHLHIGWHLFQLVFGSIRSQGLEYSGSINVKDSSFYISYDVVFHPACKVNLTRFELERLADVSLIASNPAADRDISDIFAEQVLPYYNAQVALYKNVFQNELQKSLCHNVANQNSANHLTAI</sequence>
<keyword evidence="1" id="KW-0732">Signal</keyword>
<feature type="chain" id="PRO_5004372565" evidence="1">
    <location>
        <begin position="17"/>
        <end position="207"/>
    </location>
</feature>
<reference evidence="2" key="1">
    <citation type="journal article" date="2013" name="PLoS ONE">
        <title>Gene expression in gut symbiotic organ of stinkbug affected by extracellular bacterial symbiont.</title>
        <authorList>
            <person name="Futahashi R."/>
            <person name="Tanaka K."/>
            <person name="Tanahashi M."/>
            <person name="Nikoh N."/>
            <person name="Kikuchi Y."/>
            <person name="Lee B.L."/>
            <person name="Fukatsu T."/>
        </authorList>
    </citation>
    <scope>NUCLEOTIDE SEQUENCE</scope>
    <source>
        <tissue evidence="2">Midgut</tissue>
    </source>
</reference>
<feature type="signal peptide" evidence="1">
    <location>
        <begin position="1"/>
        <end position="16"/>
    </location>
</feature>
<proteinExistence type="evidence at transcript level"/>
<dbReference type="EMBL" id="AK418666">
    <property type="protein sequence ID" value="BAN21700.1"/>
    <property type="molecule type" value="mRNA"/>
</dbReference>
<evidence type="ECO:0000313" key="2">
    <source>
        <dbReference type="EMBL" id="BAN21700.1"/>
    </source>
</evidence>
<protein>
    <submittedName>
        <fullName evidence="2">Uncharacterized protein</fullName>
    </submittedName>
</protein>
<accession>R4WLI1</accession>
<dbReference type="Gene3D" id="3.15.10.50">
    <property type="match status" value="1"/>
</dbReference>
<name>R4WLI1_RIPPE</name>
<evidence type="ECO:0000256" key="1">
    <source>
        <dbReference type="SAM" id="SignalP"/>
    </source>
</evidence>
<organism evidence="2">
    <name type="scientific">Riptortus pedestris</name>
    <name type="common">Bean bug</name>
    <dbReference type="NCBI Taxonomy" id="329032"/>
    <lineage>
        <taxon>Eukaryota</taxon>
        <taxon>Metazoa</taxon>
        <taxon>Ecdysozoa</taxon>
        <taxon>Arthropoda</taxon>
        <taxon>Hexapoda</taxon>
        <taxon>Insecta</taxon>
        <taxon>Pterygota</taxon>
        <taxon>Neoptera</taxon>
        <taxon>Paraneoptera</taxon>
        <taxon>Hemiptera</taxon>
        <taxon>Heteroptera</taxon>
        <taxon>Panheteroptera</taxon>
        <taxon>Pentatomomorpha</taxon>
        <taxon>Coreoidea</taxon>
        <taxon>Alydidae</taxon>
        <taxon>Riptortus</taxon>
    </lineage>
</organism>
<feature type="non-terminal residue" evidence="2">
    <location>
        <position position="207"/>
    </location>
</feature>